<evidence type="ECO:0000313" key="1">
    <source>
        <dbReference type="EMBL" id="KAJ8668282.1"/>
    </source>
</evidence>
<sequence>MYDECIESKGESNGIEIKGRHCMYEVDPMIDGNNLPYGPTMSVCLPASCNADDVVALAKVTINATDELRGPGVNIASATCTASGNIKNWNLGLSICVATVGIYIAFLIFCTIYDLTGRGYDFQKGNGAGNYEFYQKFSLATSAQAIISTKISENDLPVIHGIRALSTLWIVRFHEYYTPIFGVNMNLLDITKWLSSWRYVDILMSSFSVDTFFVLSGFLMTFTFFKKIQKEKNFNLLHYYSHRYMRLTPPMAILVLISTTIFPSLASGARWEWMQNFLVTGCRTKWWSILLYVMNFVDQNSHCLLHLWSNCVDMQLYWISPLILIPLYRKPKLGLIILGTLLAFSIVSTGWIVGSNGYLATYASYEPNITMTRDAFFSVYVMPHTRAAPWLFGILLGYEVFNKNFEITKEIAMAGWLLILGSLTMFMIFTSLMIDQNYKSNIFVETIAASIMRPVWAVSMCWLILTSLHNWSGPISSILSWKYFLPISRLSYCIFLTHICIPMIRHGTLRSASYFHDYPIFHAYVGDMVLATIIAFFFSIFFERPFLVFESLISKNRARSARSSSKQQKID</sequence>
<accession>A0ACC2NAU0</accession>
<reference evidence="1" key="1">
    <citation type="submission" date="2023-04" db="EMBL/GenBank/DDBJ databases">
        <title>A chromosome-level genome assembly of the parasitoid wasp Eretmocerus hayati.</title>
        <authorList>
            <person name="Zhong Y."/>
            <person name="Liu S."/>
            <person name="Liu Y."/>
        </authorList>
    </citation>
    <scope>NUCLEOTIDE SEQUENCE</scope>
    <source>
        <strain evidence="1">ZJU_SS_LIU_2023</strain>
    </source>
</reference>
<gene>
    <name evidence="1" type="ORF">QAD02_009945</name>
</gene>
<organism evidence="1 2">
    <name type="scientific">Eretmocerus hayati</name>
    <dbReference type="NCBI Taxonomy" id="131215"/>
    <lineage>
        <taxon>Eukaryota</taxon>
        <taxon>Metazoa</taxon>
        <taxon>Ecdysozoa</taxon>
        <taxon>Arthropoda</taxon>
        <taxon>Hexapoda</taxon>
        <taxon>Insecta</taxon>
        <taxon>Pterygota</taxon>
        <taxon>Neoptera</taxon>
        <taxon>Endopterygota</taxon>
        <taxon>Hymenoptera</taxon>
        <taxon>Apocrita</taxon>
        <taxon>Proctotrupomorpha</taxon>
        <taxon>Chalcidoidea</taxon>
        <taxon>Aphelinidae</taxon>
        <taxon>Aphelininae</taxon>
        <taxon>Eretmocerus</taxon>
    </lineage>
</organism>
<keyword evidence="2" id="KW-1185">Reference proteome</keyword>
<dbReference type="Proteomes" id="UP001239111">
    <property type="component" value="Chromosome 4"/>
</dbReference>
<proteinExistence type="predicted"/>
<dbReference type="EMBL" id="CM056744">
    <property type="protein sequence ID" value="KAJ8668282.1"/>
    <property type="molecule type" value="Genomic_DNA"/>
</dbReference>
<protein>
    <submittedName>
        <fullName evidence="1">Uncharacterized protein</fullName>
    </submittedName>
</protein>
<comment type="caution">
    <text evidence="1">The sequence shown here is derived from an EMBL/GenBank/DDBJ whole genome shotgun (WGS) entry which is preliminary data.</text>
</comment>
<evidence type="ECO:0000313" key="2">
    <source>
        <dbReference type="Proteomes" id="UP001239111"/>
    </source>
</evidence>
<name>A0ACC2NAU0_9HYME</name>